<comment type="caution">
    <text evidence="1">The sequence shown here is derived from an EMBL/GenBank/DDBJ whole genome shotgun (WGS) entry which is preliminary data.</text>
</comment>
<evidence type="ECO:0000313" key="1">
    <source>
        <dbReference type="EMBL" id="KAJ9059021.1"/>
    </source>
</evidence>
<dbReference type="EMBL" id="QTSX02005699">
    <property type="protein sequence ID" value="KAJ9059021.1"/>
    <property type="molecule type" value="Genomic_DNA"/>
</dbReference>
<gene>
    <name evidence="1" type="ORF">DSO57_1006795</name>
</gene>
<keyword evidence="2" id="KW-1185">Reference proteome</keyword>
<evidence type="ECO:0000313" key="2">
    <source>
        <dbReference type="Proteomes" id="UP001165960"/>
    </source>
</evidence>
<name>A0ACC2S9R0_9FUNG</name>
<dbReference type="Proteomes" id="UP001165960">
    <property type="component" value="Unassembled WGS sequence"/>
</dbReference>
<accession>A0ACC2S9R0</accession>
<organism evidence="1 2">
    <name type="scientific">Entomophthora muscae</name>
    <dbReference type="NCBI Taxonomy" id="34485"/>
    <lineage>
        <taxon>Eukaryota</taxon>
        <taxon>Fungi</taxon>
        <taxon>Fungi incertae sedis</taxon>
        <taxon>Zoopagomycota</taxon>
        <taxon>Entomophthoromycotina</taxon>
        <taxon>Entomophthoromycetes</taxon>
        <taxon>Entomophthorales</taxon>
        <taxon>Entomophthoraceae</taxon>
        <taxon>Entomophthora</taxon>
    </lineage>
</organism>
<sequence length="178" mass="19372">MDLPSKDQGPVLDTIVSTIPVKFCGPPLALNWDLFPRPSKKVARVQAKPLQNPENLAHTVDERFVLAFMAKVPILPLESPSTAEETPIQLYCLLSWCCPVLRQLADQQENAGHMEQGRLNLRSGKIGYRIPQLVVSQATNSSGPKVPQPKIIGFRSPPAGTSGEGIRGNAHPEFSEGS</sequence>
<proteinExistence type="predicted"/>
<protein>
    <submittedName>
        <fullName evidence="1">Uncharacterized protein</fullName>
    </submittedName>
</protein>
<reference evidence="1" key="1">
    <citation type="submission" date="2022-04" db="EMBL/GenBank/DDBJ databases">
        <title>Genome of the entomopathogenic fungus Entomophthora muscae.</title>
        <authorList>
            <person name="Elya C."/>
            <person name="Lovett B.R."/>
            <person name="Lee E."/>
            <person name="Macias A.M."/>
            <person name="Hajek A.E."/>
            <person name="De Bivort B.L."/>
            <person name="Kasson M.T."/>
            <person name="De Fine Licht H.H."/>
            <person name="Stajich J.E."/>
        </authorList>
    </citation>
    <scope>NUCLEOTIDE SEQUENCE</scope>
    <source>
        <strain evidence="1">Berkeley</strain>
    </source>
</reference>